<dbReference type="PANTHER" id="PTHR11993">
    <property type="entry name" value="NADH-UBIQUINONE OXIDOREDUCTASE 49 KDA SUBUNIT"/>
    <property type="match status" value="1"/>
</dbReference>
<accession>A0A9D3AZ15</accession>
<dbReference type="PANTHER" id="PTHR11993:SF10">
    <property type="entry name" value="NADH DEHYDROGENASE [UBIQUINONE] IRON-SULFUR PROTEIN 2, MITOCHONDRIAL"/>
    <property type="match status" value="1"/>
</dbReference>
<dbReference type="InterPro" id="IPR001135">
    <property type="entry name" value="NADH_Q_OxRdtase_suD"/>
</dbReference>
<evidence type="ECO:0000313" key="10">
    <source>
        <dbReference type="Proteomes" id="UP000798488"/>
    </source>
</evidence>
<comment type="function">
    <text evidence="6">NDH-1 shuttles electrons from NADH, via FMN and iron-sulfur (Fe-S) centers, to quinones in the respiratory chain. The immediate electron acceptor for the enzyme in this species is believed to be a menaquinone. Couples the redox reaction to proton translocation (for every two electrons transferred, four hydrogen ions are translocated across the cytoplasmic membrane), and thus conserves the redox energy in a proton gradient.</text>
</comment>
<comment type="catalytic activity">
    <reaction evidence="6">
        <text>a quinone + NADH + 5 H(+)(in) = a quinol + NAD(+) + 4 H(+)(out)</text>
        <dbReference type="Rhea" id="RHEA:57888"/>
        <dbReference type="ChEBI" id="CHEBI:15378"/>
        <dbReference type="ChEBI" id="CHEBI:24646"/>
        <dbReference type="ChEBI" id="CHEBI:57540"/>
        <dbReference type="ChEBI" id="CHEBI:57945"/>
        <dbReference type="ChEBI" id="CHEBI:132124"/>
    </reaction>
</comment>
<dbReference type="HAMAP" id="MF_01358">
    <property type="entry name" value="NDH1_NuoD"/>
    <property type="match status" value="1"/>
</dbReference>
<reference evidence="9" key="1">
    <citation type="submission" date="2016-02" db="EMBL/GenBank/DDBJ databases">
        <title>Draft Genome Sequence of Sporotomaculum syntrophicum Strain FB, a Syntrophic Benzoate Degrader.</title>
        <authorList>
            <person name="Nobu M.K."/>
            <person name="Narihiro T."/>
            <person name="Qiu Y.-L."/>
            <person name="Ohashi A."/>
            <person name="Liu W.-T."/>
            <person name="Yuji S."/>
        </authorList>
    </citation>
    <scope>NUCLEOTIDE SEQUENCE</scope>
    <source>
        <strain evidence="9">FB</strain>
    </source>
</reference>
<keyword evidence="3 6" id="KW-0874">Quinone</keyword>
<dbReference type="InterPro" id="IPR029014">
    <property type="entry name" value="NiFe-Hase_large"/>
</dbReference>
<evidence type="ECO:0000256" key="2">
    <source>
        <dbReference type="ARBA" id="ARBA00022448"/>
    </source>
</evidence>
<evidence type="ECO:0000256" key="3">
    <source>
        <dbReference type="ARBA" id="ARBA00022719"/>
    </source>
</evidence>
<keyword evidence="4 6" id="KW-1278">Translocase</keyword>
<dbReference type="GO" id="GO:0005886">
    <property type="term" value="C:plasma membrane"/>
    <property type="evidence" value="ECO:0007669"/>
    <property type="project" value="UniProtKB-SubCell"/>
</dbReference>
<keyword evidence="5 6" id="KW-0520">NAD</keyword>
<dbReference type="RefSeq" id="WP_161820776.1">
    <property type="nucleotide sequence ID" value="NZ_LSRS01000001.1"/>
</dbReference>
<protein>
    <recommendedName>
        <fullName evidence="6">NADH-quinone oxidoreductase subunit D</fullName>
        <ecNumber evidence="6">7.1.1.-</ecNumber>
    </recommendedName>
    <alternativeName>
        <fullName evidence="6">NADH dehydrogenase I subunit D</fullName>
    </alternativeName>
    <alternativeName>
        <fullName evidence="6">NDH-1 subunit D</fullName>
    </alternativeName>
</protein>
<dbReference type="EMBL" id="LSRS01000001">
    <property type="protein sequence ID" value="KAF1086637.1"/>
    <property type="molecule type" value="Genomic_DNA"/>
</dbReference>
<dbReference type="Proteomes" id="UP000798488">
    <property type="component" value="Unassembled WGS sequence"/>
</dbReference>
<keyword evidence="9" id="KW-0560">Oxidoreductase</keyword>
<keyword evidence="6" id="KW-0472">Membrane</keyword>
<comment type="subunit">
    <text evidence="6">NDH-1 is composed of 14 different subunits. Subunits NuoB, C, D, E, F, and G constitute the peripheral sector of the complex.</text>
</comment>
<evidence type="ECO:0000256" key="1">
    <source>
        <dbReference type="ARBA" id="ARBA00005769"/>
    </source>
</evidence>
<name>A0A9D3AZ15_9FIRM</name>
<gene>
    <name evidence="9" type="primary">nqo4</name>
    <name evidence="6" type="synonym">nuoD</name>
    <name evidence="9" type="ORF">SPSYN_00356</name>
</gene>
<comment type="caution">
    <text evidence="9">The sequence shown here is derived from an EMBL/GenBank/DDBJ whole genome shotgun (WGS) entry which is preliminary data.</text>
</comment>
<dbReference type="Pfam" id="PF00346">
    <property type="entry name" value="Complex1_49kDa"/>
    <property type="match status" value="1"/>
</dbReference>
<dbReference type="AlphaFoldDB" id="A0A9D3AZ15"/>
<dbReference type="OrthoDB" id="9801496at2"/>
<dbReference type="GO" id="GO:0048038">
    <property type="term" value="F:quinone binding"/>
    <property type="evidence" value="ECO:0007669"/>
    <property type="project" value="UniProtKB-KW"/>
</dbReference>
<dbReference type="Gene3D" id="1.10.645.10">
    <property type="entry name" value="Cytochrome-c3 Hydrogenase, chain B"/>
    <property type="match status" value="1"/>
</dbReference>
<feature type="domain" description="NADH-quinone oxidoreductase subunit D" evidence="8">
    <location>
        <begin position="120"/>
        <end position="293"/>
    </location>
</feature>
<dbReference type="NCBIfam" id="NF008974">
    <property type="entry name" value="PRK12322.1"/>
    <property type="match status" value="1"/>
</dbReference>
<dbReference type="GO" id="GO:0050136">
    <property type="term" value="F:NADH dehydrogenase (quinone) (non-electrogenic) activity"/>
    <property type="evidence" value="ECO:0007669"/>
    <property type="project" value="UniProtKB-UniRule"/>
</dbReference>
<dbReference type="NCBIfam" id="NF004739">
    <property type="entry name" value="PRK06075.1"/>
    <property type="match status" value="1"/>
</dbReference>
<dbReference type="SUPFAM" id="SSF56762">
    <property type="entry name" value="HydB/Nqo4-like"/>
    <property type="match status" value="1"/>
</dbReference>
<evidence type="ECO:0000256" key="4">
    <source>
        <dbReference type="ARBA" id="ARBA00022967"/>
    </source>
</evidence>
<proteinExistence type="inferred from homology"/>
<dbReference type="InterPro" id="IPR014029">
    <property type="entry name" value="NADH_UbQ_OxRdtase_49kDa_CS"/>
</dbReference>
<dbReference type="InterPro" id="IPR022885">
    <property type="entry name" value="NDH1_su_D/H"/>
</dbReference>
<comment type="similarity">
    <text evidence="1 6 7">Belongs to the complex I 49 kDa subunit family.</text>
</comment>
<keyword evidence="6" id="KW-1003">Cell membrane</keyword>
<evidence type="ECO:0000256" key="6">
    <source>
        <dbReference type="HAMAP-Rule" id="MF_01358"/>
    </source>
</evidence>
<evidence type="ECO:0000256" key="5">
    <source>
        <dbReference type="ARBA" id="ARBA00023027"/>
    </source>
</evidence>
<keyword evidence="10" id="KW-1185">Reference proteome</keyword>
<dbReference type="GO" id="GO:0051287">
    <property type="term" value="F:NAD binding"/>
    <property type="evidence" value="ECO:0007669"/>
    <property type="project" value="InterPro"/>
</dbReference>
<organism evidence="9 10">
    <name type="scientific">Sporotomaculum syntrophicum</name>
    <dbReference type="NCBI Taxonomy" id="182264"/>
    <lineage>
        <taxon>Bacteria</taxon>
        <taxon>Bacillati</taxon>
        <taxon>Bacillota</taxon>
        <taxon>Clostridia</taxon>
        <taxon>Eubacteriales</taxon>
        <taxon>Desulfallaceae</taxon>
        <taxon>Sporotomaculum</taxon>
    </lineage>
</organism>
<evidence type="ECO:0000313" key="9">
    <source>
        <dbReference type="EMBL" id="KAF1086637.1"/>
    </source>
</evidence>
<dbReference type="EC" id="7.1.1.-" evidence="6"/>
<comment type="subcellular location">
    <subcellularLocation>
        <location evidence="6">Cell membrane</location>
        <topology evidence="6">Peripheral membrane protein</topology>
        <orientation evidence="6">Cytoplasmic side</orientation>
    </subcellularLocation>
</comment>
<evidence type="ECO:0000256" key="7">
    <source>
        <dbReference type="RuleBase" id="RU003685"/>
    </source>
</evidence>
<keyword evidence="2 6" id="KW-0813">Transport</keyword>
<evidence type="ECO:0000259" key="8">
    <source>
        <dbReference type="Pfam" id="PF00346"/>
    </source>
</evidence>
<dbReference type="PROSITE" id="PS00535">
    <property type="entry name" value="COMPLEX1_49K"/>
    <property type="match status" value="1"/>
</dbReference>
<sequence length="367" mass="41301">MIRTQEYNLNFGPQHPSTHGVFRIVLTLDGERVVKAEPICGYLHRGVEKLAEARTYTQVIPYTDRLDYLAAMLQNWGYVMAVEKLMQVEVPERAEYMRVICGELSRLASHLIAIGTYSLDIGAFTGFLLAFRERETTMDLLEELTGSRMTLSYARIGGVADDAPEGWLDKVDKFMDQMPACIDEYDGLITGNEIFQARTMQIGVLKPETAINYSISGPSLRGSGVDYDLRKAKPYSVYDRFDFEVPLGTNGDCFDRFDCRMKEMRQIVRIVKQAIEQIREIDGPVRGKVPKVIKPPAGDAYAEIETSKGIIGYYVVSDGSPKPYRVHVRRPSFINLGYLDEMLRGYLVADVVAILGSLDIMLGEVDC</sequence>